<dbReference type="PANTHER" id="PTHR30194:SF3">
    <property type="entry name" value="CROSSOVER JUNCTION ENDODEOXYRIBONUCLEASE RUVC"/>
    <property type="match status" value="1"/>
</dbReference>
<dbReference type="PANTHER" id="PTHR30194">
    <property type="entry name" value="CROSSOVER JUNCTION ENDODEOXYRIBONUCLEASE RUVC"/>
    <property type="match status" value="1"/>
</dbReference>
<keyword evidence="10 12" id="KW-0233">DNA recombination</keyword>
<evidence type="ECO:0000256" key="3">
    <source>
        <dbReference type="ARBA" id="ARBA00022722"/>
    </source>
</evidence>
<comment type="subunit">
    <text evidence="12">Homodimer which binds Holliday junction (HJ) DNA. The HJ becomes 2-fold symmetrical on binding to RuvC with unstacked arms; it has a different conformation from HJ DNA in complex with RuvA. In the full resolvosome a probable DNA-RuvA(4)-RuvB(12)-RuvC(2) complex forms which resolves the HJ.</text>
</comment>
<comment type="function">
    <text evidence="12">The RuvA-RuvB-RuvC complex processes Holliday junction (HJ) DNA during genetic recombination and DNA repair. Endonuclease that resolves HJ intermediates. Cleaves cruciform DNA by making single-stranded nicks across the HJ at symmetrical positions within the homologous arms, yielding a 5'-phosphate and a 3'-hydroxyl group; requires a central core of homology in the junction. The consensus cleavage sequence is 5'-(A/T)TT(C/G)-3'. Cleavage occurs on the 3'-side of the TT dinucleotide at the point of strand exchange. HJ branch migration catalyzed by RuvA-RuvB allows RuvC to scan DNA until it finds its consensus sequence, where it cleaves and resolves the cruciform DNA.</text>
</comment>
<evidence type="ECO:0000256" key="12">
    <source>
        <dbReference type="HAMAP-Rule" id="MF_00034"/>
    </source>
</evidence>
<keyword evidence="4 12" id="KW-0479">Metal-binding</keyword>
<dbReference type="PRINTS" id="PR00696">
    <property type="entry name" value="RSOLVASERUVC"/>
</dbReference>
<dbReference type="CDD" id="cd16962">
    <property type="entry name" value="RuvC"/>
    <property type="match status" value="1"/>
</dbReference>
<keyword evidence="2 12" id="KW-0963">Cytoplasm</keyword>
<keyword evidence="9 12" id="KW-0238">DNA-binding</keyword>
<evidence type="ECO:0000256" key="5">
    <source>
        <dbReference type="ARBA" id="ARBA00022759"/>
    </source>
</evidence>
<feature type="binding site" evidence="12">
    <location>
        <position position="75"/>
    </location>
    <ligand>
        <name>Mg(2+)</name>
        <dbReference type="ChEBI" id="CHEBI:18420"/>
        <label>2</label>
    </ligand>
</feature>
<dbReference type="EMBL" id="QGHD01000001">
    <property type="protein sequence ID" value="PWL04006.1"/>
    <property type="molecule type" value="Genomic_DNA"/>
</dbReference>
<evidence type="ECO:0000256" key="1">
    <source>
        <dbReference type="ARBA" id="ARBA00009518"/>
    </source>
</evidence>
<evidence type="ECO:0000256" key="11">
    <source>
        <dbReference type="ARBA" id="ARBA00023204"/>
    </source>
</evidence>
<evidence type="ECO:0000256" key="7">
    <source>
        <dbReference type="ARBA" id="ARBA00022801"/>
    </source>
</evidence>
<feature type="active site" evidence="12">
    <location>
        <position position="14"/>
    </location>
</feature>
<keyword evidence="11 12" id="KW-0234">DNA repair</keyword>
<dbReference type="HAMAP" id="MF_00034">
    <property type="entry name" value="RuvC"/>
    <property type="match status" value="1"/>
</dbReference>
<name>A0ABX5LPE8_9BACT</name>
<comment type="caution">
    <text evidence="14">The sequence shown here is derived from an EMBL/GenBank/DDBJ whole genome shotgun (WGS) entry which is preliminary data.</text>
</comment>
<dbReference type="InterPro" id="IPR036397">
    <property type="entry name" value="RNaseH_sf"/>
</dbReference>
<keyword evidence="5 12" id="KW-0255">Endonuclease</keyword>
<keyword evidence="15" id="KW-1185">Reference proteome</keyword>
<comment type="cofactor">
    <cofactor evidence="12">
        <name>Mg(2+)</name>
        <dbReference type="ChEBI" id="CHEBI:18420"/>
    </cofactor>
    <text evidence="12">Binds 2 Mg(2+) ion per subunit.</text>
</comment>
<feature type="binding site" evidence="12">
    <location>
        <position position="148"/>
    </location>
    <ligand>
        <name>Mg(2+)</name>
        <dbReference type="ChEBI" id="CHEBI:18420"/>
        <label>1</label>
    </ligand>
</feature>
<dbReference type="GO" id="GO:0004519">
    <property type="term" value="F:endonuclease activity"/>
    <property type="evidence" value="ECO:0007669"/>
    <property type="project" value="UniProtKB-KW"/>
</dbReference>
<evidence type="ECO:0000256" key="9">
    <source>
        <dbReference type="ARBA" id="ARBA00023125"/>
    </source>
</evidence>
<evidence type="ECO:0000313" key="15">
    <source>
        <dbReference type="Proteomes" id="UP000245523"/>
    </source>
</evidence>
<keyword evidence="3 12" id="KW-0540">Nuclease</keyword>
<dbReference type="InterPro" id="IPR012337">
    <property type="entry name" value="RNaseH-like_sf"/>
</dbReference>
<evidence type="ECO:0000256" key="2">
    <source>
        <dbReference type="ARBA" id="ARBA00022490"/>
    </source>
</evidence>
<protein>
    <recommendedName>
        <fullName evidence="12 13">Crossover junction endodeoxyribonuclease RuvC</fullName>
        <ecNumber evidence="12 13">3.1.21.10</ecNumber>
    </recommendedName>
    <alternativeName>
        <fullName evidence="12">Holliday junction nuclease RuvC</fullName>
    </alternativeName>
    <alternativeName>
        <fullName evidence="12">Holliday junction resolvase RuvC</fullName>
    </alternativeName>
</protein>
<comment type="similarity">
    <text evidence="1 12">Belongs to the RuvC family.</text>
</comment>
<feature type="binding site" evidence="12">
    <location>
        <position position="14"/>
    </location>
    <ligand>
        <name>Mg(2+)</name>
        <dbReference type="ChEBI" id="CHEBI:18420"/>
        <label>1</label>
    </ligand>
</feature>
<sequence length="196" mass="21817">MKCYIFRMIILGVDPGSYTSGYAFLEKKDSGEIRVLEYGTISAKARDSFEDRLVKIVTDLEKLVDAYKPTVFSMESAFFAKNVHSAMILGHVRGAILVMCRRRGMEFFEYSPRSVKQSVTGDGAASKEKVALLVTSRLGISRTDVKLDATDALAVACAHLFPQSEFICKKSTSKTRTKKSQQLRELILKMGGKLPE</sequence>
<comment type="catalytic activity">
    <reaction evidence="12">
        <text>Endonucleolytic cleavage at a junction such as a reciprocal single-stranded crossover between two homologous DNA duplexes (Holliday junction).</text>
        <dbReference type="EC" id="3.1.21.10"/>
    </reaction>
</comment>
<dbReference type="Pfam" id="PF02075">
    <property type="entry name" value="RuvC"/>
    <property type="match status" value="1"/>
</dbReference>
<organism evidence="14 15">
    <name type="scientific">Hallerella porci</name>
    <dbReference type="NCBI Taxonomy" id="1945871"/>
    <lineage>
        <taxon>Bacteria</taxon>
        <taxon>Pseudomonadati</taxon>
        <taxon>Fibrobacterota</taxon>
        <taxon>Fibrobacteria</taxon>
        <taxon>Fibrobacterales</taxon>
        <taxon>Fibrobacteraceae</taxon>
        <taxon>Hallerella</taxon>
    </lineage>
</organism>
<evidence type="ECO:0000256" key="6">
    <source>
        <dbReference type="ARBA" id="ARBA00022763"/>
    </source>
</evidence>
<reference evidence="14 15" key="1">
    <citation type="submission" date="2018-05" db="EMBL/GenBank/DDBJ databases">
        <title>Animal gut microbial communities from fecal samples from Wisconsin, USA.</title>
        <authorList>
            <person name="Neumann A."/>
        </authorList>
    </citation>
    <scope>NUCLEOTIDE SEQUENCE [LARGE SCALE GENOMIC DNA]</scope>
    <source>
        <strain evidence="14 15">UWS4</strain>
    </source>
</reference>
<feature type="active site" evidence="12">
    <location>
        <position position="148"/>
    </location>
</feature>
<keyword evidence="7 12" id="KW-0378">Hydrolase</keyword>
<evidence type="ECO:0000256" key="8">
    <source>
        <dbReference type="ARBA" id="ARBA00022842"/>
    </source>
</evidence>
<dbReference type="EC" id="3.1.21.10" evidence="12 13"/>
<dbReference type="Proteomes" id="UP000245523">
    <property type="component" value="Unassembled WGS sequence"/>
</dbReference>
<dbReference type="InterPro" id="IPR002176">
    <property type="entry name" value="X-over_junc_endoDNase_RuvC"/>
</dbReference>
<evidence type="ECO:0000313" key="14">
    <source>
        <dbReference type="EMBL" id="PWL04006.1"/>
    </source>
</evidence>
<comment type="subcellular location">
    <subcellularLocation>
        <location evidence="12">Cytoplasm</location>
    </subcellularLocation>
</comment>
<evidence type="ECO:0000256" key="4">
    <source>
        <dbReference type="ARBA" id="ARBA00022723"/>
    </source>
</evidence>
<evidence type="ECO:0000256" key="10">
    <source>
        <dbReference type="ARBA" id="ARBA00023172"/>
    </source>
</evidence>
<dbReference type="Gene3D" id="3.30.420.10">
    <property type="entry name" value="Ribonuclease H-like superfamily/Ribonuclease H"/>
    <property type="match status" value="1"/>
</dbReference>
<proteinExistence type="inferred from homology"/>
<keyword evidence="8 12" id="KW-0460">Magnesium</keyword>
<keyword evidence="6 12" id="KW-0227">DNA damage</keyword>
<feature type="active site" evidence="12">
    <location>
        <position position="75"/>
    </location>
</feature>
<dbReference type="SUPFAM" id="SSF53098">
    <property type="entry name" value="Ribonuclease H-like"/>
    <property type="match status" value="1"/>
</dbReference>
<dbReference type="NCBIfam" id="TIGR00228">
    <property type="entry name" value="ruvC"/>
    <property type="match status" value="1"/>
</dbReference>
<accession>A0ABX5LPE8</accession>
<evidence type="ECO:0000256" key="13">
    <source>
        <dbReference type="NCBIfam" id="TIGR00228"/>
    </source>
</evidence>
<gene>
    <name evidence="12" type="primary">ruvC</name>
    <name evidence="14" type="ORF">B0H50_10117</name>
</gene>